<dbReference type="EMBL" id="JANPWB010000009">
    <property type="protein sequence ID" value="KAJ1153467.1"/>
    <property type="molecule type" value="Genomic_DNA"/>
</dbReference>
<keyword evidence="2" id="KW-1185">Reference proteome</keyword>
<dbReference type="Proteomes" id="UP001066276">
    <property type="component" value="Chromosome 5"/>
</dbReference>
<comment type="caution">
    <text evidence="1">The sequence shown here is derived from an EMBL/GenBank/DDBJ whole genome shotgun (WGS) entry which is preliminary data.</text>
</comment>
<accession>A0AAV7RPI5</accession>
<proteinExistence type="predicted"/>
<dbReference type="AlphaFoldDB" id="A0AAV7RPI5"/>
<name>A0AAV7RPI5_PLEWA</name>
<organism evidence="1 2">
    <name type="scientific">Pleurodeles waltl</name>
    <name type="common">Iberian ribbed newt</name>
    <dbReference type="NCBI Taxonomy" id="8319"/>
    <lineage>
        <taxon>Eukaryota</taxon>
        <taxon>Metazoa</taxon>
        <taxon>Chordata</taxon>
        <taxon>Craniata</taxon>
        <taxon>Vertebrata</taxon>
        <taxon>Euteleostomi</taxon>
        <taxon>Amphibia</taxon>
        <taxon>Batrachia</taxon>
        <taxon>Caudata</taxon>
        <taxon>Salamandroidea</taxon>
        <taxon>Salamandridae</taxon>
        <taxon>Pleurodelinae</taxon>
        <taxon>Pleurodeles</taxon>
    </lineage>
</organism>
<evidence type="ECO:0000313" key="2">
    <source>
        <dbReference type="Proteomes" id="UP001066276"/>
    </source>
</evidence>
<reference evidence="1" key="1">
    <citation type="journal article" date="2022" name="bioRxiv">
        <title>Sequencing and chromosome-scale assembly of the giantPleurodeles waltlgenome.</title>
        <authorList>
            <person name="Brown T."/>
            <person name="Elewa A."/>
            <person name="Iarovenko S."/>
            <person name="Subramanian E."/>
            <person name="Araus A.J."/>
            <person name="Petzold A."/>
            <person name="Susuki M."/>
            <person name="Suzuki K.-i.T."/>
            <person name="Hayashi T."/>
            <person name="Toyoda A."/>
            <person name="Oliveira C."/>
            <person name="Osipova E."/>
            <person name="Leigh N.D."/>
            <person name="Simon A."/>
            <person name="Yun M.H."/>
        </authorList>
    </citation>
    <scope>NUCLEOTIDE SEQUENCE</scope>
    <source>
        <strain evidence="1">20211129_DDA</strain>
        <tissue evidence="1">Liver</tissue>
    </source>
</reference>
<evidence type="ECO:0000313" key="1">
    <source>
        <dbReference type="EMBL" id="KAJ1153467.1"/>
    </source>
</evidence>
<protein>
    <submittedName>
        <fullName evidence="1">Uncharacterized protein</fullName>
    </submittedName>
</protein>
<sequence length="106" mass="12271">MLWSCPRITSRRKNRKVRARFTGLAILLVKRLLAMHSCALHPPALPWWRAALLRWGEAESSALHWEEASPFWENPEDDFYFVTNCIAKKAPKRSPLSQIGEECLNP</sequence>
<gene>
    <name evidence="1" type="ORF">NDU88_006226</name>
</gene>